<dbReference type="Proteomes" id="UP000231912">
    <property type="component" value="Unassembled WGS sequence"/>
</dbReference>
<dbReference type="EMBL" id="NPDT01000001">
    <property type="protein sequence ID" value="PJZ67976.1"/>
    <property type="molecule type" value="Genomic_DNA"/>
</dbReference>
<evidence type="ECO:0008006" key="3">
    <source>
        <dbReference type="Google" id="ProtNLM"/>
    </source>
</evidence>
<accession>A0A2M9ZI21</accession>
<name>A0A2M9ZI21_9LEPT</name>
<sequence length="114" mass="12287">MGKKTVSILLIVLLPLLFGSACSSGEVLIQPKLTGKEKVIRRVKGEACGMMGLLATAYYVFPFGVNSRVERAYFSAISQAPGAVGLTNIAIEEDWYWVVIGTMRCLSITGDAVQ</sequence>
<reference evidence="1 2" key="1">
    <citation type="submission" date="2017-07" db="EMBL/GenBank/DDBJ databases">
        <title>Leptospira spp. isolated from tropical soils.</title>
        <authorList>
            <person name="Thibeaux R."/>
            <person name="Iraola G."/>
            <person name="Ferres I."/>
            <person name="Bierque E."/>
            <person name="Girault D."/>
            <person name="Soupe-Gilbert M.-E."/>
            <person name="Picardeau M."/>
            <person name="Goarant C."/>
        </authorList>
    </citation>
    <scope>NUCLEOTIDE SEQUENCE [LARGE SCALE GENOMIC DNA]</scope>
    <source>
        <strain evidence="1 2">FH2-C-A2</strain>
    </source>
</reference>
<evidence type="ECO:0000313" key="1">
    <source>
        <dbReference type="EMBL" id="PJZ67976.1"/>
    </source>
</evidence>
<dbReference type="RefSeq" id="WP_100758368.1">
    <property type="nucleotide sequence ID" value="NZ_NPDT01000001.1"/>
</dbReference>
<dbReference type="AlphaFoldDB" id="A0A2M9ZI21"/>
<comment type="caution">
    <text evidence="1">The sequence shown here is derived from an EMBL/GenBank/DDBJ whole genome shotgun (WGS) entry which is preliminary data.</text>
</comment>
<organism evidence="1 2">
    <name type="scientific">Leptospira wolffii</name>
    <dbReference type="NCBI Taxonomy" id="409998"/>
    <lineage>
        <taxon>Bacteria</taxon>
        <taxon>Pseudomonadati</taxon>
        <taxon>Spirochaetota</taxon>
        <taxon>Spirochaetia</taxon>
        <taxon>Leptospirales</taxon>
        <taxon>Leptospiraceae</taxon>
        <taxon>Leptospira</taxon>
    </lineage>
</organism>
<proteinExistence type="predicted"/>
<evidence type="ECO:0000313" key="2">
    <source>
        <dbReference type="Proteomes" id="UP000231912"/>
    </source>
</evidence>
<protein>
    <recommendedName>
        <fullName evidence="3">TRL-like family protein</fullName>
    </recommendedName>
</protein>
<dbReference type="PROSITE" id="PS51257">
    <property type="entry name" value="PROKAR_LIPOPROTEIN"/>
    <property type="match status" value="1"/>
</dbReference>
<gene>
    <name evidence="1" type="ORF">CH371_06960</name>
</gene>